<evidence type="ECO:0000256" key="5">
    <source>
        <dbReference type="ARBA" id="ARBA00034115"/>
    </source>
</evidence>
<dbReference type="InterPro" id="IPR000183">
    <property type="entry name" value="Orn/DAP/Arg_de-COase"/>
</dbReference>
<dbReference type="SUPFAM" id="SSF50621">
    <property type="entry name" value="Alanine racemase C-terminal domain-like"/>
    <property type="match status" value="1"/>
</dbReference>
<dbReference type="InterPro" id="IPR002433">
    <property type="entry name" value="Orn_de-COase"/>
</dbReference>
<evidence type="ECO:0000256" key="2">
    <source>
        <dbReference type="ARBA" id="ARBA00008872"/>
    </source>
</evidence>
<comment type="pathway">
    <text evidence="5">Amine and polyamine biosynthesis; putrescine biosynthesis via L-ornithine pathway; putrescine from L-ornithine: step 1/1.</text>
</comment>
<dbReference type="Gene3D" id="3.20.20.10">
    <property type="entry name" value="Alanine racemase"/>
    <property type="match status" value="1"/>
</dbReference>
<dbReference type="Gene3D" id="2.40.37.10">
    <property type="entry name" value="Lyase, Ornithine Decarboxylase, Chain A, domain 1"/>
    <property type="match status" value="1"/>
</dbReference>
<feature type="domain" description="Orn/DAP/Arg decarboxylase 2 C-terminal" evidence="10">
    <location>
        <begin position="266"/>
        <end position="352"/>
    </location>
</feature>
<dbReference type="InterPro" id="IPR022653">
    <property type="entry name" value="De-COase2_pyr-phos_BS"/>
</dbReference>
<dbReference type="SUPFAM" id="SSF51419">
    <property type="entry name" value="PLP-binding barrel"/>
    <property type="match status" value="1"/>
</dbReference>
<evidence type="ECO:0000313" key="13">
    <source>
        <dbReference type="Proteomes" id="UP000219621"/>
    </source>
</evidence>
<comment type="cofactor">
    <cofactor evidence="1 8">
        <name>pyridoxal 5'-phosphate</name>
        <dbReference type="ChEBI" id="CHEBI:597326"/>
    </cofactor>
</comment>
<evidence type="ECO:0000256" key="9">
    <source>
        <dbReference type="RuleBase" id="RU003737"/>
    </source>
</evidence>
<name>A0A286GY64_9PROT</name>
<proteinExistence type="inferred from homology"/>
<dbReference type="InterPro" id="IPR022643">
    <property type="entry name" value="De-COase2_C"/>
</dbReference>
<dbReference type="OrthoDB" id="9802147at2"/>
<dbReference type="InterPro" id="IPR009006">
    <property type="entry name" value="Ala_racemase/Decarboxylase_C"/>
</dbReference>
<evidence type="ECO:0000256" key="7">
    <source>
        <dbReference type="ARBA" id="ARBA00049127"/>
    </source>
</evidence>
<evidence type="ECO:0000256" key="8">
    <source>
        <dbReference type="PIRSR" id="PIRSR600183-50"/>
    </source>
</evidence>
<dbReference type="PROSITE" id="PS00879">
    <property type="entry name" value="ODR_DC_2_2"/>
    <property type="match status" value="1"/>
</dbReference>
<dbReference type="AlphaFoldDB" id="A0A286GY64"/>
<dbReference type="GO" id="GO:0005737">
    <property type="term" value="C:cytoplasm"/>
    <property type="evidence" value="ECO:0007669"/>
    <property type="project" value="TreeGrafter"/>
</dbReference>
<dbReference type="Pfam" id="PF02784">
    <property type="entry name" value="Orn_Arg_deC_N"/>
    <property type="match status" value="1"/>
</dbReference>
<dbReference type="CDD" id="cd00622">
    <property type="entry name" value="PLPDE_III_ODC"/>
    <property type="match status" value="1"/>
</dbReference>
<comment type="catalytic activity">
    <reaction evidence="7">
        <text>L-ornithine + H(+) = putrescine + CO2</text>
        <dbReference type="Rhea" id="RHEA:22964"/>
        <dbReference type="ChEBI" id="CHEBI:15378"/>
        <dbReference type="ChEBI" id="CHEBI:16526"/>
        <dbReference type="ChEBI" id="CHEBI:46911"/>
        <dbReference type="ChEBI" id="CHEBI:326268"/>
        <dbReference type="EC" id="4.1.1.17"/>
    </reaction>
</comment>
<keyword evidence="13" id="KW-1185">Reference proteome</keyword>
<dbReference type="RefSeq" id="WP_097281224.1">
    <property type="nucleotide sequence ID" value="NZ_OCNJ01000012.1"/>
</dbReference>
<keyword evidence="3 8" id="KW-0663">Pyridoxal phosphate</keyword>
<dbReference type="InterPro" id="IPR022657">
    <property type="entry name" value="De-COase2_CS"/>
</dbReference>
<dbReference type="InterPro" id="IPR029066">
    <property type="entry name" value="PLP-binding_barrel"/>
</dbReference>
<evidence type="ECO:0000256" key="1">
    <source>
        <dbReference type="ARBA" id="ARBA00001933"/>
    </source>
</evidence>
<dbReference type="GO" id="GO:0004586">
    <property type="term" value="F:ornithine decarboxylase activity"/>
    <property type="evidence" value="ECO:0007669"/>
    <property type="project" value="UniProtKB-EC"/>
</dbReference>
<evidence type="ECO:0000259" key="10">
    <source>
        <dbReference type="Pfam" id="PF00278"/>
    </source>
</evidence>
<dbReference type="InterPro" id="IPR022644">
    <property type="entry name" value="De-COase2_N"/>
</dbReference>
<keyword evidence="4" id="KW-0456">Lyase</keyword>
<dbReference type="PRINTS" id="PR01182">
    <property type="entry name" value="ORNDCRBXLASE"/>
</dbReference>
<evidence type="ECO:0000259" key="11">
    <source>
        <dbReference type="Pfam" id="PF02784"/>
    </source>
</evidence>
<dbReference type="GO" id="GO:0033387">
    <property type="term" value="P:putrescine biosynthetic process from arginine, via ornithine"/>
    <property type="evidence" value="ECO:0007669"/>
    <property type="project" value="TreeGrafter"/>
</dbReference>
<feature type="active site" description="Proton donor" evidence="8">
    <location>
        <position position="324"/>
    </location>
</feature>
<dbReference type="PANTHER" id="PTHR11482:SF6">
    <property type="entry name" value="ORNITHINE DECARBOXYLASE 1-RELATED"/>
    <property type="match status" value="1"/>
</dbReference>
<feature type="domain" description="Orn/DAP/Arg decarboxylase 2 N-terminal" evidence="11">
    <location>
        <begin position="35"/>
        <end position="261"/>
    </location>
</feature>
<dbReference type="PRINTS" id="PR01179">
    <property type="entry name" value="ODADCRBXLASE"/>
</dbReference>
<gene>
    <name evidence="12" type="ORF">SAMN05421508_112113</name>
</gene>
<organism evidence="12 13">
    <name type="scientific">Caenispirillum bisanense</name>
    <dbReference type="NCBI Taxonomy" id="414052"/>
    <lineage>
        <taxon>Bacteria</taxon>
        <taxon>Pseudomonadati</taxon>
        <taxon>Pseudomonadota</taxon>
        <taxon>Alphaproteobacteria</taxon>
        <taxon>Rhodospirillales</taxon>
        <taxon>Novispirillaceae</taxon>
        <taxon>Caenispirillum</taxon>
    </lineage>
</organism>
<evidence type="ECO:0000313" key="12">
    <source>
        <dbReference type="EMBL" id="SOE00475.1"/>
    </source>
</evidence>
<dbReference type="EMBL" id="OCNJ01000012">
    <property type="protein sequence ID" value="SOE00475.1"/>
    <property type="molecule type" value="Genomic_DNA"/>
</dbReference>
<comment type="similarity">
    <text evidence="2 9">Belongs to the Orn/Lys/Arg decarboxylase class-II family.</text>
</comment>
<dbReference type="PANTHER" id="PTHR11482">
    <property type="entry name" value="ARGININE/DIAMINOPIMELATE/ORNITHINE DECARBOXYLASE"/>
    <property type="match status" value="1"/>
</dbReference>
<evidence type="ECO:0000256" key="6">
    <source>
        <dbReference type="ARBA" id="ARBA00034138"/>
    </source>
</evidence>
<dbReference type="Pfam" id="PF00278">
    <property type="entry name" value="Orn_DAP_Arg_deC"/>
    <property type="match status" value="1"/>
</dbReference>
<protein>
    <recommendedName>
        <fullName evidence="6">ornithine decarboxylase</fullName>
        <ecNumber evidence="6">4.1.1.17</ecNumber>
    </recommendedName>
</protein>
<feature type="modified residue" description="N6-(pyridoxal phosphate)lysine" evidence="8">
    <location>
        <position position="49"/>
    </location>
</feature>
<dbReference type="PROSITE" id="PS00878">
    <property type="entry name" value="ODR_DC_2_1"/>
    <property type="match status" value="1"/>
</dbReference>
<dbReference type="EC" id="4.1.1.17" evidence="6"/>
<reference evidence="12 13" key="1">
    <citation type="submission" date="2017-09" db="EMBL/GenBank/DDBJ databases">
        <authorList>
            <person name="Ehlers B."/>
            <person name="Leendertz F.H."/>
        </authorList>
    </citation>
    <scope>NUCLEOTIDE SEQUENCE [LARGE SCALE GENOMIC DNA]</scope>
    <source>
        <strain evidence="12 13">USBA 140</strain>
    </source>
</reference>
<dbReference type="FunFam" id="3.20.20.10:FF:000008">
    <property type="entry name" value="Ornithine decarboxylase"/>
    <property type="match status" value="1"/>
</dbReference>
<evidence type="ECO:0000256" key="4">
    <source>
        <dbReference type="ARBA" id="ARBA00023239"/>
    </source>
</evidence>
<sequence>MLRRFDTAREALEAAPPDAPLYCLRPHEFSAAAAAAIDAFPGDVMYAVKCNENPYILSALAAGGITHWDVASIAEVRTARDLFPDSRLYFMHPVKHPGAIREAYFDHGVRVFALDHMEELDKILTATDNAGDLTLMVRVAMGSSAALVDLSGKFGQSPRFASPILRACRKRAARVGLTFHVGSQCISPSAYARALEAVAKTVDLSKTPVDAIDVGGGFPARYRGDEPPFAAFAEEIGRAFASHPGLQGARLLCEPGRALVAPGMSVLTRVELRRGDRLYLNDGVYGGLSELKLLGPVFPMRVHRLDGPGPVGEEAVFKFYGPTCDSIDTMPGPFWLPSDVRTGDWIEVGMMGAYSNALRTRFNGFFADRFVEVDDQGPVSIADHAPAEAAAAGE</sequence>
<dbReference type="Proteomes" id="UP000219621">
    <property type="component" value="Unassembled WGS sequence"/>
</dbReference>
<evidence type="ECO:0000256" key="3">
    <source>
        <dbReference type="ARBA" id="ARBA00022898"/>
    </source>
</evidence>
<accession>A0A286GY64</accession>